<accession>A0A935CF53</accession>
<gene>
    <name evidence="1" type="ORF">IPF40_06550</name>
</gene>
<reference evidence="1 2" key="1">
    <citation type="submission" date="2020-10" db="EMBL/GenBank/DDBJ databases">
        <title>Connecting structure to function with the recovery of over 1000 high-quality activated sludge metagenome-assembled genomes encoding full-length rRNA genes using long-read sequencing.</title>
        <authorList>
            <person name="Singleton C.M."/>
            <person name="Petriglieri F."/>
            <person name="Kristensen J.M."/>
            <person name="Kirkegaard R.H."/>
            <person name="Michaelsen T.Y."/>
            <person name="Andersen M.H."/>
            <person name="Karst S.M."/>
            <person name="Dueholm M.S."/>
            <person name="Nielsen P.H."/>
            <person name="Albertsen M."/>
        </authorList>
    </citation>
    <scope>NUCLEOTIDE SEQUENCE [LARGE SCALE GENOMIC DNA]</scope>
    <source>
        <strain evidence="1">AalE_18-Q3-R2-46_BAT3C.188</strain>
    </source>
</reference>
<dbReference type="EMBL" id="JADIXZ010000004">
    <property type="protein sequence ID" value="MBK6300711.1"/>
    <property type="molecule type" value="Genomic_DNA"/>
</dbReference>
<evidence type="ECO:0000313" key="1">
    <source>
        <dbReference type="EMBL" id="MBK6300711.1"/>
    </source>
</evidence>
<comment type="caution">
    <text evidence="1">The sequence shown here is derived from an EMBL/GenBank/DDBJ whole genome shotgun (WGS) entry which is preliminary data.</text>
</comment>
<protein>
    <recommendedName>
        <fullName evidence="3">SAF domain-containing protein</fullName>
    </recommendedName>
</protein>
<proteinExistence type="predicted"/>
<evidence type="ECO:0000313" key="2">
    <source>
        <dbReference type="Proteomes" id="UP000718281"/>
    </source>
</evidence>
<sequence>MSVRATRLQRPSWRDSRLIVGIVLVLLATALGAKAVASADDRVPRYAAATTLKPGDRLDAGTIVRVDVLLDDAVAAYLSAQTPPPADSFVLREVRAGELVPVSAVGSRSDVSLQPVTVRVDGDSVAGLISGSVVDVWVSPRDPESAQERYLGAALGLHAVAVAWIPTDQGSFGVSTSSSAVTLLVPAADVQKLIAAQDARSRLTLVPVPGSLHGRGS</sequence>
<dbReference type="Proteomes" id="UP000718281">
    <property type="component" value="Unassembled WGS sequence"/>
</dbReference>
<dbReference type="AlphaFoldDB" id="A0A935CF53"/>
<name>A0A935CF53_9MICO</name>
<evidence type="ECO:0008006" key="3">
    <source>
        <dbReference type="Google" id="ProtNLM"/>
    </source>
</evidence>
<organism evidence="1 2">
    <name type="scientific">Candidatus Phosphoribacter hodrii</name>
    <dbReference type="NCBI Taxonomy" id="2953743"/>
    <lineage>
        <taxon>Bacteria</taxon>
        <taxon>Bacillati</taxon>
        <taxon>Actinomycetota</taxon>
        <taxon>Actinomycetes</taxon>
        <taxon>Micrococcales</taxon>
        <taxon>Dermatophilaceae</taxon>
        <taxon>Candidatus Phosphoribacter</taxon>
    </lineage>
</organism>